<proteinExistence type="predicted"/>
<evidence type="ECO:0000256" key="1">
    <source>
        <dbReference type="SAM" id="MobiDB-lite"/>
    </source>
</evidence>
<keyword evidence="2" id="KW-0732">Signal</keyword>
<gene>
    <name evidence="3" type="ORF">LIER_13639</name>
</gene>
<reference evidence="3 4" key="1">
    <citation type="submission" date="2024-01" db="EMBL/GenBank/DDBJ databases">
        <title>The complete chloroplast genome sequence of Lithospermum erythrorhizon: insights into the phylogenetic relationship among Boraginaceae species and the maternal lineages of purple gromwells.</title>
        <authorList>
            <person name="Okada T."/>
            <person name="Watanabe K."/>
        </authorList>
    </citation>
    <scope>NUCLEOTIDE SEQUENCE [LARGE SCALE GENOMIC DNA]</scope>
</reference>
<sequence>MGCTVFLLGSWSTIAFPLASDSSSLNPSLYDCRVYERECPYVKVASPGPPLGSSATHSCGSSSDSTDTSSASSSSYHSPVLDKGVSKTVTL</sequence>
<name>A0AAV3Q1F0_LITER</name>
<feature type="compositionally biased region" description="Low complexity" evidence="1">
    <location>
        <begin position="52"/>
        <end position="78"/>
    </location>
</feature>
<evidence type="ECO:0000313" key="4">
    <source>
        <dbReference type="Proteomes" id="UP001454036"/>
    </source>
</evidence>
<evidence type="ECO:0000313" key="3">
    <source>
        <dbReference type="EMBL" id="GAA0156057.1"/>
    </source>
</evidence>
<evidence type="ECO:0000256" key="2">
    <source>
        <dbReference type="SAM" id="SignalP"/>
    </source>
</evidence>
<dbReference type="Proteomes" id="UP001454036">
    <property type="component" value="Unassembled WGS sequence"/>
</dbReference>
<accession>A0AAV3Q1F0</accession>
<comment type="caution">
    <text evidence="3">The sequence shown here is derived from an EMBL/GenBank/DDBJ whole genome shotgun (WGS) entry which is preliminary data.</text>
</comment>
<feature type="region of interest" description="Disordered" evidence="1">
    <location>
        <begin position="50"/>
        <end position="91"/>
    </location>
</feature>
<feature type="signal peptide" evidence="2">
    <location>
        <begin position="1"/>
        <end position="15"/>
    </location>
</feature>
<feature type="chain" id="PRO_5043382842" evidence="2">
    <location>
        <begin position="16"/>
        <end position="91"/>
    </location>
</feature>
<organism evidence="3 4">
    <name type="scientific">Lithospermum erythrorhizon</name>
    <name type="common">Purple gromwell</name>
    <name type="synonym">Lithospermum officinale var. erythrorhizon</name>
    <dbReference type="NCBI Taxonomy" id="34254"/>
    <lineage>
        <taxon>Eukaryota</taxon>
        <taxon>Viridiplantae</taxon>
        <taxon>Streptophyta</taxon>
        <taxon>Embryophyta</taxon>
        <taxon>Tracheophyta</taxon>
        <taxon>Spermatophyta</taxon>
        <taxon>Magnoliopsida</taxon>
        <taxon>eudicotyledons</taxon>
        <taxon>Gunneridae</taxon>
        <taxon>Pentapetalae</taxon>
        <taxon>asterids</taxon>
        <taxon>lamiids</taxon>
        <taxon>Boraginales</taxon>
        <taxon>Boraginaceae</taxon>
        <taxon>Boraginoideae</taxon>
        <taxon>Lithospermeae</taxon>
        <taxon>Lithospermum</taxon>
    </lineage>
</organism>
<dbReference type="EMBL" id="BAABME010002776">
    <property type="protein sequence ID" value="GAA0156057.1"/>
    <property type="molecule type" value="Genomic_DNA"/>
</dbReference>
<keyword evidence="4" id="KW-1185">Reference proteome</keyword>
<protein>
    <submittedName>
        <fullName evidence="3">Uncharacterized protein</fullName>
    </submittedName>
</protein>
<dbReference type="AlphaFoldDB" id="A0AAV3Q1F0"/>